<evidence type="ECO:0000313" key="3">
    <source>
        <dbReference type="Proteomes" id="UP000198677"/>
    </source>
</evidence>
<dbReference type="RefSeq" id="WP_072753965.1">
    <property type="nucleotide sequence ID" value="NZ_FOAW01000016.1"/>
</dbReference>
<dbReference type="EMBL" id="FOAW01000016">
    <property type="protein sequence ID" value="SEL87213.1"/>
    <property type="molecule type" value="Genomic_DNA"/>
</dbReference>
<protein>
    <submittedName>
        <fullName evidence="2">ABC-2 family transporter protein</fullName>
    </submittedName>
</protein>
<dbReference type="OrthoDB" id="5244396at2"/>
<keyword evidence="1" id="KW-0472">Membrane</keyword>
<name>A0A1H7TRB2_9NOCA</name>
<dbReference type="AlphaFoldDB" id="A0A1H7TRB2"/>
<evidence type="ECO:0000256" key="1">
    <source>
        <dbReference type="SAM" id="Phobius"/>
    </source>
</evidence>
<feature type="transmembrane region" description="Helical" evidence="1">
    <location>
        <begin position="223"/>
        <end position="246"/>
    </location>
</feature>
<gene>
    <name evidence="2" type="ORF">SAMN05444583_11669</name>
</gene>
<feature type="transmembrane region" description="Helical" evidence="1">
    <location>
        <begin position="17"/>
        <end position="39"/>
    </location>
</feature>
<dbReference type="Proteomes" id="UP000198677">
    <property type="component" value="Unassembled WGS sequence"/>
</dbReference>
<dbReference type="Pfam" id="PF12730">
    <property type="entry name" value="ABC2_membrane_4"/>
    <property type="match status" value="1"/>
</dbReference>
<keyword evidence="1" id="KW-0812">Transmembrane</keyword>
<organism evidence="2 3">
    <name type="scientific">Rhodococcus maanshanensis</name>
    <dbReference type="NCBI Taxonomy" id="183556"/>
    <lineage>
        <taxon>Bacteria</taxon>
        <taxon>Bacillati</taxon>
        <taxon>Actinomycetota</taxon>
        <taxon>Actinomycetes</taxon>
        <taxon>Mycobacteriales</taxon>
        <taxon>Nocardiaceae</taxon>
        <taxon>Rhodococcus</taxon>
    </lineage>
</organism>
<proteinExistence type="predicted"/>
<evidence type="ECO:0000313" key="2">
    <source>
        <dbReference type="EMBL" id="SEL87213.1"/>
    </source>
</evidence>
<accession>A0A1H7TRB2</accession>
<feature type="transmembrane region" description="Helical" evidence="1">
    <location>
        <begin position="101"/>
        <end position="132"/>
    </location>
</feature>
<sequence length="253" mass="25649">MTALLTAELRKVTTLRFWWALAIAPLAVALFAGAIFAAVDDTLTTMDAELTTSAANVGLFVTIGWVALFAGLFGAVNAGTEFRYSTLTPTFLTSSDRDRVLAAKLIVTAAFGALYAIAALALAAICLTAFGGALEFDGALAGLLAAGVLTSIAWSLIGAGLGLAFASSIGAAIALLAWYPVGEMIVGAILAGFGAGSVVQWLPGALTLSTVLGAATDGVSDTAPWPLAPIALLAWAALSGGLGWWLTRARDIT</sequence>
<keyword evidence="1" id="KW-1133">Transmembrane helix</keyword>
<reference evidence="3" key="1">
    <citation type="submission" date="2016-10" db="EMBL/GenBank/DDBJ databases">
        <authorList>
            <person name="Varghese N."/>
            <person name="Submissions S."/>
        </authorList>
    </citation>
    <scope>NUCLEOTIDE SEQUENCE [LARGE SCALE GENOMIC DNA]</scope>
    <source>
        <strain evidence="3">DSM 44675</strain>
    </source>
</reference>
<feature type="transmembrane region" description="Helical" evidence="1">
    <location>
        <begin position="152"/>
        <end position="178"/>
    </location>
</feature>
<feature type="transmembrane region" description="Helical" evidence="1">
    <location>
        <begin position="59"/>
        <end position="80"/>
    </location>
</feature>
<keyword evidence="3" id="KW-1185">Reference proteome</keyword>